<name>A0ABU0ERQ4_9PSEU</name>
<keyword evidence="1" id="KW-0229">DNA integration</keyword>
<keyword evidence="2 4" id="KW-0238">DNA-binding</keyword>
<dbReference type="EMBL" id="JAUSUT010000001">
    <property type="protein sequence ID" value="MDQ0377974.1"/>
    <property type="molecule type" value="Genomic_DNA"/>
</dbReference>
<dbReference type="InterPro" id="IPR050090">
    <property type="entry name" value="Tyrosine_recombinase_XerCD"/>
</dbReference>
<keyword evidence="8" id="KW-1185">Reference proteome</keyword>
<proteinExistence type="predicted"/>
<dbReference type="InterPro" id="IPR002104">
    <property type="entry name" value="Integrase_catalytic"/>
</dbReference>
<dbReference type="PROSITE" id="PS51898">
    <property type="entry name" value="TYR_RECOMBINASE"/>
    <property type="match status" value="1"/>
</dbReference>
<dbReference type="InterPro" id="IPR013762">
    <property type="entry name" value="Integrase-like_cat_sf"/>
</dbReference>
<dbReference type="SUPFAM" id="SSF56349">
    <property type="entry name" value="DNA breaking-rejoining enzymes"/>
    <property type="match status" value="1"/>
</dbReference>
<organism evidence="7 8">
    <name type="scientific">Amycolatopsis thermophila</name>
    <dbReference type="NCBI Taxonomy" id="206084"/>
    <lineage>
        <taxon>Bacteria</taxon>
        <taxon>Bacillati</taxon>
        <taxon>Actinomycetota</taxon>
        <taxon>Actinomycetes</taxon>
        <taxon>Pseudonocardiales</taxon>
        <taxon>Pseudonocardiaceae</taxon>
        <taxon>Amycolatopsis</taxon>
    </lineage>
</organism>
<dbReference type="Gene3D" id="1.10.443.10">
    <property type="entry name" value="Intergrase catalytic core"/>
    <property type="match status" value="1"/>
</dbReference>
<dbReference type="Gene3D" id="1.10.150.130">
    <property type="match status" value="1"/>
</dbReference>
<dbReference type="InterPro" id="IPR010998">
    <property type="entry name" value="Integrase_recombinase_N"/>
</dbReference>
<dbReference type="Proteomes" id="UP001229651">
    <property type="component" value="Unassembled WGS sequence"/>
</dbReference>
<feature type="domain" description="Core-binding (CB)" evidence="6">
    <location>
        <begin position="10"/>
        <end position="95"/>
    </location>
</feature>
<evidence type="ECO:0000259" key="5">
    <source>
        <dbReference type="PROSITE" id="PS51898"/>
    </source>
</evidence>
<evidence type="ECO:0000259" key="6">
    <source>
        <dbReference type="PROSITE" id="PS51900"/>
    </source>
</evidence>
<sequence>MTGKYKYAPGLWGVLAQEYRRALESDNKSENTIRIYLGVIYQAGTWASELAEPKDPTTITKSELRDYFAKVRKETSAGNAHNHYRSLNTFFEWLVKEEEIDVSPMLKVNAPDYEPPLIPIIHRDNVAKLLATCEGRDFVSRRDAAIIRVLAASAGRRAEVSYLDLDDVRLDTEEIKVFGKGRRERIIPIGGKTAQALSRYIRVRARHPQAALPALWLGSTGQGAMTHEGIRAVVARRAEQAGIGHVHPHMFRHAFAHYWQLEEGNENDLMRIMGWKSREMLGRYGASAADERAHASARRLALGDRV</sequence>
<evidence type="ECO:0000313" key="8">
    <source>
        <dbReference type="Proteomes" id="UP001229651"/>
    </source>
</evidence>
<evidence type="ECO:0000256" key="3">
    <source>
        <dbReference type="ARBA" id="ARBA00023172"/>
    </source>
</evidence>
<protein>
    <submittedName>
        <fullName evidence="7">Site-specific recombinase XerD</fullName>
    </submittedName>
</protein>
<gene>
    <name evidence="7" type="ORF">FB470_001968</name>
</gene>
<feature type="domain" description="Tyr recombinase" evidence="5">
    <location>
        <begin position="116"/>
        <end position="298"/>
    </location>
</feature>
<dbReference type="InterPro" id="IPR044068">
    <property type="entry name" value="CB"/>
</dbReference>
<comment type="caution">
    <text evidence="7">The sequence shown here is derived from an EMBL/GenBank/DDBJ whole genome shotgun (WGS) entry which is preliminary data.</text>
</comment>
<reference evidence="7 8" key="1">
    <citation type="submission" date="2023-07" db="EMBL/GenBank/DDBJ databases">
        <title>Sequencing the genomes of 1000 actinobacteria strains.</title>
        <authorList>
            <person name="Klenk H.-P."/>
        </authorList>
    </citation>
    <scope>NUCLEOTIDE SEQUENCE [LARGE SCALE GENOMIC DNA]</scope>
    <source>
        <strain evidence="7 8">DSM 45805</strain>
    </source>
</reference>
<dbReference type="InterPro" id="IPR004107">
    <property type="entry name" value="Integrase_SAM-like_N"/>
</dbReference>
<accession>A0ABU0ERQ4</accession>
<evidence type="ECO:0000256" key="2">
    <source>
        <dbReference type="ARBA" id="ARBA00023125"/>
    </source>
</evidence>
<dbReference type="RefSeq" id="WP_306990587.1">
    <property type="nucleotide sequence ID" value="NZ_JAUSUT010000001.1"/>
</dbReference>
<evidence type="ECO:0000313" key="7">
    <source>
        <dbReference type="EMBL" id="MDQ0377974.1"/>
    </source>
</evidence>
<evidence type="ECO:0000256" key="1">
    <source>
        <dbReference type="ARBA" id="ARBA00022908"/>
    </source>
</evidence>
<dbReference type="Pfam" id="PF13495">
    <property type="entry name" value="Phage_int_SAM_4"/>
    <property type="match status" value="1"/>
</dbReference>
<dbReference type="PROSITE" id="PS51900">
    <property type="entry name" value="CB"/>
    <property type="match status" value="1"/>
</dbReference>
<evidence type="ECO:0000256" key="4">
    <source>
        <dbReference type="PROSITE-ProRule" id="PRU01248"/>
    </source>
</evidence>
<dbReference type="PANTHER" id="PTHR30349">
    <property type="entry name" value="PHAGE INTEGRASE-RELATED"/>
    <property type="match status" value="1"/>
</dbReference>
<dbReference type="InterPro" id="IPR011010">
    <property type="entry name" value="DNA_brk_join_enz"/>
</dbReference>
<dbReference type="PANTHER" id="PTHR30349:SF92">
    <property type="entry name" value="SITE-SPECIFIC RECOMBINASE"/>
    <property type="match status" value="1"/>
</dbReference>
<keyword evidence="3" id="KW-0233">DNA recombination</keyword>
<dbReference type="Pfam" id="PF00589">
    <property type="entry name" value="Phage_integrase"/>
    <property type="match status" value="1"/>
</dbReference>